<dbReference type="AlphaFoldDB" id="A0A953JDG0"/>
<organism evidence="2 3">
    <name type="scientific">Candidatus Nitrobium versatile</name>
    <dbReference type="NCBI Taxonomy" id="2884831"/>
    <lineage>
        <taxon>Bacteria</taxon>
        <taxon>Pseudomonadati</taxon>
        <taxon>Nitrospirota</taxon>
        <taxon>Nitrospiria</taxon>
        <taxon>Nitrospirales</taxon>
        <taxon>Nitrospiraceae</taxon>
        <taxon>Candidatus Nitrobium</taxon>
    </lineage>
</organism>
<dbReference type="EMBL" id="JAIOIV010000103">
    <property type="protein sequence ID" value="MBZ0157085.1"/>
    <property type="molecule type" value="Genomic_DNA"/>
</dbReference>
<reference evidence="2" key="1">
    <citation type="journal article" date="2021" name="bioRxiv">
        <title>Unraveling nitrogen, sulfur and carbon metabolic pathways and microbial community transcriptional responses to substrate deprivation and toxicity stresses in a bioreactor mimicking anoxic brackish coastal sediment conditions.</title>
        <authorList>
            <person name="Martins P.D."/>
            <person name="Echeveste M.J."/>
            <person name="Arshad A."/>
            <person name="Kurth J."/>
            <person name="Ouboter H."/>
            <person name="Jetten M.S.M."/>
            <person name="Welte C.U."/>
        </authorList>
    </citation>
    <scope>NUCLEOTIDE SEQUENCE</scope>
    <source>
        <strain evidence="2">MAG_39</strain>
    </source>
</reference>
<dbReference type="InterPro" id="IPR051928">
    <property type="entry name" value="NorD/CobT"/>
</dbReference>
<feature type="domain" description="VWFA" evidence="1">
    <location>
        <begin position="702"/>
        <end position="889"/>
    </location>
</feature>
<dbReference type="InterPro" id="IPR036465">
    <property type="entry name" value="vWFA_dom_sf"/>
</dbReference>
<gene>
    <name evidence="2" type="ORF">K8I29_12845</name>
</gene>
<proteinExistence type="predicted"/>
<dbReference type="PANTHER" id="PTHR41248">
    <property type="entry name" value="NORD PROTEIN"/>
    <property type="match status" value="1"/>
</dbReference>
<name>A0A953JDG0_9BACT</name>
<accession>A0A953JDG0</accession>
<reference evidence="2" key="2">
    <citation type="submission" date="2021-08" db="EMBL/GenBank/DDBJ databases">
        <authorList>
            <person name="Dalcin Martins P."/>
        </authorList>
    </citation>
    <scope>NUCLEOTIDE SEQUENCE</scope>
    <source>
        <strain evidence="2">MAG_39</strain>
    </source>
</reference>
<dbReference type="SMART" id="SM00327">
    <property type="entry name" value="VWA"/>
    <property type="match status" value="1"/>
</dbReference>
<evidence type="ECO:0000313" key="2">
    <source>
        <dbReference type="EMBL" id="MBZ0157085.1"/>
    </source>
</evidence>
<evidence type="ECO:0000313" key="3">
    <source>
        <dbReference type="Proteomes" id="UP000705867"/>
    </source>
</evidence>
<protein>
    <recommendedName>
        <fullName evidence="1">VWFA domain-containing protein</fullName>
    </recommendedName>
</protein>
<dbReference type="InterPro" id="IPR002035">
    <property type="entry name" value="VWF_A"/>
</dbReference>
<dbReference type="PANTHER" id="PTHR41248:SF1">
    <property type="entry name" value="NORD PROTEIN"/>
    <property type="match status" value="1"/>
</dbReference>
<sequence>MTTEAFVNELIEGISARVGTDSRQYIEAVEPLFDEEGLKSYVRLIGSFASFDLSTAKLLLQTGGELFSLLEDPGARNEAVGMLSYMARTKWSAAAAALRQMTSLSAQPSAFIVRWLQRGNSLAAVDQDVAIQYFDSSVEVLGTLDTEHLDQWAGWGQEIAKLSWKAAKEYFRTSAEVVKRIEAGDIERWARLGIYLLEKSPKEKKGYGAHSMLAVGAAAGKAKTIDLALQYFKSAPQILGRLSIRDLQDWVEQGLEQTEAEKGKGLAYFSLQTGASRRSMEDLVKGLELKNIHTVLSSYSSVLFNRKTPLRSSSAFYKNLPGLSRFFSVTDGTRVFLPSRVSLFESEELNIKTYKWLLAHELAHLTYGTFALSSGELKALPELEVPHLSFRLFEFLEDERVDALVGAEYPGLEKDRRMLIREYLKGGRKPSLLERYSFSVLGGAEGGDCCGLHPVLLEALRRVRTESLTVHEVLEAALSVCAALEGEAVQAFFGGQEDMNRYFHRGILDFPLVEESRAGMARMVKGYVERLKDDREAEGAATAEKVEAALLRLEEAKGLDNEELLWQVTDTERLEQLFEQLKVTLLEMEEEGRFRKAVYYDEWDHAMEDYKKDWCRVREMDMPETTTRAYQETVKEYYGLISIVKRHFGMLRPDRFKRHFREERGDDLDFDALVETMVERHAGIAPSDKVYIRRDKRLRDVSVAFLADMSFSTGDVLPSGKRIIDVEREGLVLMAEALESIGDRWAVYGFSSNYREKVDFFVVKDFGEPFGVPVQRRFEGIKPIALTRLGAAIRHANALLKRQDSLIRLLILLSDGRPYDVDYGNVEYTIEDTRMALWEGRMQGVNSFCITVDKKSREYLPRMYGEANYTVIDNIDALPITLPLIYKKLTT</sequence>
<dbReference type="PROSITE" id="PS50234">
    <property type="entry name" value="VWFA"/>
    <property type="match status" value="1"/>
</dbReference>
<dbReference type="SUPFAM" id="SSF53300">
    <property type="entry name" value="vWA-like"/>
    <property type="match status" value="1"/>
</dbReference>
<dbReference type="Gene3D" id="3.40.50.410">
    <property type="entry name" value="von Willebrand factor, type A domain"/>
    <property type="match status" value="1"/>
</dbReference>
<dbReference type="Proteomes" id="UP000705867">
    <property type="component" value="Unassembled WGS sequence"/>
</dbReference>
<comment type="caution">
    <text evidence="2">The sequence shown here is derived from an EMBL/GenBank/DDBJ whole genome shotgun (WGS) entry which is preliminary data.</text>
</comment>
<evidence type="ECO:0000259" key="1">
    <source>
        <dbReference type="PROSITE" id="PS50234"/>
    </source>
</evidence>